<reference evidence="1 2" key="1">
    <citation type="submission" date="2017-11" db="EMBL/GenBank/DDBJ databases">
        <title>Draft Genome Sequence of Sporolactobacillus inulinus NBRC 111894 Isolated from Koso, a Japanese Sugar-Vegetable Fermented Beverage.</title>
        <authorList>
            <person name="Chiou T.Y."/>
            <person name="Oshima K."/>
            <person name="Suda W."/>
            <person name="Hattori M."/>
            <person name="Takahashi T."/>
        </authorList>
    </citation>
    <scope>NUCLEOTIDE SEQUENCE [LARGE SCALE GENOMIC DNA]</scope>
    <source>
        <strain evidence="1 2">NBRC111894</strain>
    </source>
</reference>
<gene>
    <name evidence="1" type="ORF">NBRC111894_3536</name>
</gene>
<protein>
    <submittedName>
        <fullName evidence="1">Putative transcriptional regulator</fullName>
    </submittedName>
</protein>
<proteinExistence type="predicted"/>
<sequence length="67" mass="7797">MILSFIEEYGSASRQDINDLLMDKVSDALSEKQKLSKINNLIYEMSRKDNTISNTGSKRKSRWEKLK</sequence>
<evidence type="ECO:0000313" key="2">
    <source>
        <dbReference type="Proteomes" id="UP000319716"/>
    </source>
</evidence>
<comment type="caution">
    <text evidence="1">The sequence shown here is derived from an EMBL/GenBank/DDBJ whole genome shotgun (WGS) entry which is preliminary data.</text>
</comment>
<dbReference type="AlphaFoldDB" id="A0A4Y1ZFN1"/>
<name>A0A4Y1ZFN1_9BACL</name>
<organism evidence="1 2">
    <name type="scientific">Sporolactobacillus inulinus</name>
    <dbReference type="NCBI Taxonomy" id="2078"/>
    <lineage>
        <taxon>Bacteria</taxon>
        <taxon>Bacillati</taxon>
        <taxon>Bacillota</taxon>
        <taxon>Bacilli</taxon>
        <taxon>Bacillales</taxon>
        <taxon>Sporolactobacillaceae</taxon>
        <taxon>Sporolactobacillus</taxon>
    </lineage>
</organism>
<accession>A0A4Y1ZFN1</accession>
<evidence type="ECO:0000313" key="1">
    <source>
        <dbReference type="EMBL" id="GAY77982.1"/>
    </source>
</evidence>
<dbReference type="Proteomes" id="UP000319716">
    <property type="component" value="Unassembled WGS sequence"/>
</dbReference>
<dbReference type="EMBL" id="BEXB01000037">
    <property type="protein sequence ID" value="GAY77982.1"/>
    <property type="molecule type" value="Genomic_DNA"/>
</dbReference>